<dbReference type="SUPFAM" id="SSF56601">
    <property type="entry name" value="beta-lactamase/transpeptidase-like"/>
    <property type="match status" value="1"/>
</dbReference>
<dbReference type="InterPro" id="IPR050491">
    <property type="entry name" value="AmpC-like"/>
</dbReference>
<evidence type="ECO:0000313" key="5">
    <source>
        <dbReference type="Proteomes" id="UP001340816"/>
    </source>
</evidence>
<evidence type="ECO:0000256" key="2">
    <source>
        <dbReference type="SAM" id="SignalP"/>
    </source>
</evidence>
<feature type="region of interest" description="Disordered" evidence="1">
    <location>
        <begin position="31"/>
        <end position="50"/>
    </location>
</feature>
<feature type="signal peptide" evidence="2">
    <location>
        <begin position="1"/>
        <end position="29"/>
    </location>
</feature>
<keyword evidence="5" id="KW-1185">Reference proteome</keyword>
<dbReference type="Proteomes" id="UP001340816">
    <property type="component" value="Chromosome"/>
</dbReference>
<gene>
    <name evidence="4" type="ORF">OHB35_23195</name>
</gene>
<evidence type="ECO:0000259" key="3">
    <source>
        <dbReference type="Pfam" id="PF00144"/>
    </source>
</evidence>
<accession>A0ABZ1HED2</accession>
<dbReference type="Pfam" id="PF00144">
    <property type="entry name" value="Beta-lactamase"/>
    <property type="match status" value="1"/>
</dbReference>
<dbReference type="Gene3D" id="3.40.710.10">
    <property type="entry name" value="DD-peptidase/beta-lactamase superfamily"/>
    <property type="match status" value="1"/>
</dbReference>
<dbReference type="EMBL" id="CP109135">
    <property type="protein sequence ID" value="WSD15918.1"/>
    <property type="molecule type" value="Genomic_DNA"/>
</dbReference>
<dbReference type="PANTHER" id="PTHR46825">
    <property type="entry name" value="D-ALANYL-D-ALANINE-CARBOXYPEPTIDASE/ENDOPEPTIDASE AMPH"/>
    <property type="match status" value="1"/>
</dbReference>
<proteinExistence type="predicted"/>
<sequence length="398" mass="41739">MKTKLTSRIVATTLVTALAGIGLTLPAAGATGQAAKPTHDKTHSKTHSKSLQADVDAILKTGTVGVLAQSTGPRGSRYATAGVADKATGAAARSGDRFRIASASKTFVATVVLQLVGEGRLSLDDTVDHWLPGVVSGNGNDGSRITVRQLLQHTSGLFNYTADLPVLASVDEYQAGRYTTWTPEQLVGIATGHAPDFEPGAKWAYSNTNYILAGMIIQKVTGHSWEQQVTKRIIRPLGLRDTSAPTTDSRIPGRHLHGYSDFGKTGPTIDTTAFNPSAAGAAGAMIGTTADLTRFYQALLGGKLLRPAQLAEMKTTVRAADLDPVWPGARYGLGLLQVPLTCGGSYYSHAGDFPGYTTRNGVSPDGRRVVVLHATGDGASDLSTEQAQNDLIDGELCA</sequence>
<dbReference type="RefSeq" id="WP_326759810.1">
    <property type="nucleotide sequence ID" value="NZ_CP108382.1"/>
</dbReference>
<reference evidence="4 5" key="1">
    <citation type="submission" date="2022-10" db="EMBL/GenBank/DDBJ databases">
        <title>The complete genomes of actinobacterial strains from the NBC collection.</title>
        <authorList>
            <person name="Joergensen T.S."/>
            <person name="Alvarez Arevalo M."/>
            <person name="Sterndorff E.B."/>
            <person name="Faurdal D."/>
            <person name="Vuksanovic O."/>
            <person name="Mourched A.-S."/>
            <person name="Charusanti P."/>
            <person name="Shaw S."/>
            <person name="Blin K."/>
            <person name="Weber T."/>
        </authorList>
    </citation>
    <scope>NUCLEOTIDE SEQUENCE [LARGE SCALE GENOMIC DNA]</scope>
    <source>
        <strain evidence="4 5">NBC 01752</strain>
    </source>
</reference>
<keyword evidence="2" id="KW-0732">Signal</keyword>
<dbReference type="GeneID" id="93930862"/>
<evidence type="ECO:0000256" key="1">
    <source>
        <dbReference type="SAM" id="MobiDB-lite"/>
    </source>
</evidence>
<dbReference type="PANTHER" id="PTHR46825:SF7">
    <property type="entry name" value="D-ALANYL-D-ALANINE CARBOXYPEPTIDASE"/>
    <property type="match status" value="1"/>
</dbReference>
<dbReference type="InterPro" id="IPR012338">
    <property type="entry name" value="Beta-lactam/transpept-like"/>
</dbReference>
<evidence type="ECO:0000313" key="4">
    <source>
        <dbReference type="EMBL" id="WSD15918.1"/>
    </source>
</evidence>
<protein>
    <submittedName>
        <fullName evidence="4">Beta-lactamase family protein</fullName>
    </submittedName>
</protein>
<feature type="chain" id="PRO_5045820390" evidence="2">
    <location>
        <begin position="30"/>
        <end position="398"/>
    </location>
</feature>
<dbReference type="InterPro" id="IPR001466">
    <property type="entry name" value="Beta-lactam-related"/>
</dbReference>
<organism evidence="4 5">
    <name type="scientific">Streptomyces phaeochromogenes</name>
    <dbReference type="NCBI Taxonomy" id="1923"/>
    <lineage>
        <taxon>Bacteria</taxon>
        <taxon>Bacillati</taxon>
        <taxon>Actinomycetota</taxon>
        <taxon>Actinomycetes</taxon>
        <taxon>Kitasatosporales</taxon>
        <taxon>Streptomycetaceae</taxon>
        <taxon>Streptomyces</taxon>
        <taxon>Streptomyces phaeochromogenes group</taxon>
    </lineage>
</organism>
<name>A0ABZ1HED2_STRPH</name>
<feature type="domain" description="Beta-lactamase-related" evidence="3">
    <location>
        <begin position="61"/>
        <end position="381"/>
    </location>
</feature>